<organism evidence="1 2">
    <name type="scientific">Fusobacterium gonidiaformans 3-1-5R</name>
    <dbReference type="NCBI Taxonomy" id="469605"/>
    <lineage>
        <taxon>Bacteria</taxon>
        <taxon>Fusobacteriati</taxon>
        <taxon>Fusobacteriota</taxon>
        <taxon>Fusobacteriia</taxon>
        <taxon>Fusobacteriales</taxon>
        <taxon>Fusobacteriaceae</taxon>
        <taxon>Fusobacterium</taxon>
    </lineage>
</organism>
<proteinExistence type="predicted"/>
<dbReference type="Proteomes" id="UP000002975">
    <property type="component" value="Unassembled WGS sequence"/>
</dbReference>
<keyword evidence="2" id="KW-1185">Reference proteome</keyword>
<dbReference type="AlphaFoldDB" id="E5BEY5"/>
<dbReference type="HOGENOM" id="CLU_2093276_0_0_0"/>
<dbReference type="BioCyc" id="FSP469605-HMP:GTSP-165-MONOMER"/>
<sequence>MKTKTKFRKIATFNNWKEAQEMCLKKNRCQQKPKYSILKLKKNKYVVIEWLLPTEKLEEENRPFEKRSKKGKVLQNLHLIGEKRKNGITWNVIAEELELSVCTCQRYYRKFREGEF</sequence>
<dbReference type="EMBL" id="GG657971">
    <property type="protein sequence ID" value="EFS20666.1"/>
    <property type="molecule type" value="Genomic_DNA"/>
</dbReference>
<evidence type="ECO:0000313" key="1">
    <source>
        <dbReference type="EMBL" id="EFS20666.1"/>
    </source>
</evidence>
<evidence type="ECO:0000313" key="2">
    <source>
        <dbReference type="Proteomes" id="UP000002975"/>
    </source>
</evidence>
<reference evidence="1 2" key="1">
    <citation type="submission" date="2009-02" db="EMBL/GenBank/DDBJ databases">
        <title>The Genome Sequence of Fusobacterium sp. 3_1_5R.</title>
        <authorList>
            <consortium name="The Broad Institute Genome Sequencing Platform"/>
            <person name="Ward D."/>
            <person name="Young S.K."/>
            <person name="Kodira C.D."/>
            <person name="Zeng Q."/>
            <person name="Koehrsen M."/>
            <person name="Alvarado L."/>
            <person name="Berlin A."/>
            <person name="Borenstein D."/>
            <person name="Chen Z."/>
            <person name="Engels R."/>
            <person name="Freedman E."/>
            <person name="Gellesch M."/>
            <person name="Goldberg J."/>
            <person name="Griggs A."/>
            <person name="Gujja S."/>
            <person name="Heiman D."/>
            <person name="Hepburn T."/>
            <person name="Howarth C."/>
            <person name="Jen D."/>
            <person name="Larson L."/>
            <person name="Lewis B."/>
            <person name="Mehta T."/>
            <person name="Park D."/>
            <person name="Pearson M."/>
            <person name="Roberts A."/>
            <person name="Saif S."/>
            <person name="Shea T."/>
            <person name="Shenoy N."/>
            <person name="Sisk P."/>
            <person name="Stolte C."/>
            <person name="Sykes S."/>
            <person name="Walk T."/>
            <person name="White J."/>
            <person name="Yandava C."/>
            <person name="Allen-Vercoe E."/>
            <person name="Strauss J."/>
            <person name="Ambrose C."/>
            <person name="Lander E."/>
            <person name="Nusbaum C."/>
            <person name="Galagan J."/>
            <person name="Birren B."/>
        </authorList>
    </citation>
    <scope>NUCLEOTIDE SEQUENCE [LARGE SCALE GENOMIC DNA]</scope>
    <source>
        <strain evidence="1 2">3_1_5R</strain>
    </source>
</reference>
<gene>
    <name evidence="1" type="ORF">FSBG_00163</name>
</gene>
<protein>
    <submittedName>
        <fullName evidence="1">Uncharacterized protein</fullName>
    </submittedName>
</protein>
<accession>E5BEY5</accession>
<dbReference type="RefSeq" id="WP_008800745.1">
    <property type="nucleotide sequence ID" value="NZ_GG657971.1"/>
</dbReference>
<name>E5BEY5_9FUSO</name>